<dbReference type="HOGENOM" id="CLU_3404385_0_0_11"/>
<evidence type="ECO:0000313" key="2">
    <source>
        <dbReference type="Proteomes" id="UP000006461"/>
    </source>
</evidence>
<gene>
    <name evidence="1" type="ordered locus">MODMU_0964</name>
</gene>
<dbReference type="KEGG" id="mmar:MODMU_0964"/>
<keyword evidence="2" id="KW-1185">Reference proteome</keyword>
<accession>I4ESQ1</accession>
<protein>
    <submittedName>
        <fullName evidence="1">Uncharacterized protein</fullName>
    </submittedName>
</protein>
<proteinExistence type="predicted"/>
<sequence>MTFGYSDRVTVRADLRFRTVSGDAVTLVGR</sequence>
<dbReference type="STRING" id="477641.MODMU_0964"/>
<dbReference type="AlphaFoldDB" id="I4ESQ1"/>
<reference evidence="1 2" key="1">
    <citation type="journal article" date="2012" name="J. Bacteriol.">
        <title>Genome Sequence of Radiation-Resistant Modestobacter marinus Strain BC501, a Representative Actinobacterium That Thrives on Calcareous Stone Surfaces.</title>
        <authorList>
            <person name="Normand P."/>
            <person name="Gury J."/>
            <person name="Pujic P."/>
            <person name="Chouaia B."/>
            <person name="Crotti E."/>
            <person name="Brusetti L."/>
            <person name="Daffonchio D."/>
            <person name="Vacherie B."/>
            <person name="Barbe V."/>
            <person name="Medigue C."/>
            <person name="Calteau A."/>
            <person name="Ghodhbane-Gtari F."/>
            <person name="Essoussi I."/>
            <person name="Nouioui I."/>
            <person name="Abbassi-Ghozzi I."/>
            <person name="Gtari M."/>
        </authorList>
    </citation>
    <scope>NUCLEOTIDE SEQUENCE [LARGE SCALE GENOMIC DNA]</scope>
    <source>
        <strain evidence="2">BC 501</strain>
    </source>
</reference>
<dbReference type="Proteomes" id="UP000006461">
    <property type="component" value="Chromosome"/>
</dbReference>
<organism evidence="1 2">
    <name type="scientific">Modestobacter italicus (strain DSM 44449 / CECT 9708 / BC 501)</name>
    <dbReference type="NCBI Taxonomy" id="2732864"/>
    <lineage>
        <taxon>Bacteria</taxon>
        <taxon>Bacillati</taxon>
        <taxon>Actinomycetota</taxon>
        <taxon>Actinomycetes</taxon>
        <taxon>Geodermatophilales</taxon>
        <taxon>Geodermatophilaceae</taxon>
        <taxon>Modestobacter</taxon>
    </lineage>
</organism>
<dbReference type="EMBL" id="FO203431">
    <property type="protein sequence ID" value="CCH86414.1"/>
    <property type="molecule type" value="Genomic_DNA"/>
</dbReference>
<name>I4ESQ1_MODI5</name>
<evidence type="ECO:0000313" key="1">
    <source>
        <dbReference type="EMBL" id="CCH86414.1"/>
    </source>
</evidence>